<keyword evidence="1" id="KW-0808">Transferase</keyword>
<dbReference type="InterPro" id="IPR016181">
    <property type="entry name" value="Acyl_CoA_acyltransferase"/>
</dbReference>
<protein>
    <submittedName>
        <fullName evidence="4">GNAT family N-acetyltransferase</fullName>
    </submittedName>
</protein>
<evidence type="ECO:0000256" key="2">
    <source>
        <dbReference type="ARBA" id="ARBA00023315"/>
    </source>
</evidence>
<evidence type="ECO:0000256" key="1">
    <source>
        <dbReference type="ARBA" id="ARBA00022679"/>
    </source>
</evidence>
<dbReference type="Gene3D" id="3.40.630.30">
    <property type="match status" value="1"/>
</dbReference>
<evidence type="ECO:0000313" key="4">
    <source>
        <dbReference type="EMBL" id="MCP8940164.1"/>
    </source>
</evidence>
<sequence length="155" mass="16498">MAGDATSLRALRADDLPALTELWVAAWRSVLPDFDFDARRDWFAAHLDALAAAGAEIVVAEQGARLVGLLTVDPPTGYLDQIAIAPALWGTGLARTLLAHAVERAPGGLELHVNVDNPRAVRFYGREGFVTVGTGVSERSGLPILHMKRPAGPLV</sequence>
<dbReference type="InterPro" id="IPR050832">
    <property type="entry name" value="Bact_Acetyltransf"/>
</dbReference>
<gene>
    <name evidence="4" type="ORF">NK718_16680</name>
</gene>
<feature type="domain" description="N-acetyltransferase" evidence="3">
    <location>
        <begin position="6"/>
        <end position="152"/>
    </location>
</feature>
<dbReference type="Proteomes" id="UP001205890">
    <property type="component" value="Unassembled WGS sequence"/>
</dbReference>
<keyword evidence="2" id="KW-0012">Acyltransferase</keyword>
<evidence type="ECO:0000259" key="3">
    <source>
        <dbReference type="PROSITE" id="PS51186"/>
    </source>
</evidence>
<dbReference type="SUPFAM" id="SSF55729">
    <property type="entry name" value="Acyl-CoA N-acyltransferases (Nat)"/>
    <property type="match status" value="1"/>
</dbReference>
<dbReference type="InterPro" id="IPR000182">
    <property type="entry name" value="GNAT_dom"/>
</dbReference>
<dbReference type="CDD" id="cd04301">
    <property type="entry name" value="NAT_SF"/>
    <property type="match status" value="1"/>
</dbReference>
<accession>A0ABT1LFF8</accession>
<organism evidence="4 5">
    <name type="scientific">Alsobacter ponti</name>
    <dbReference type="NCBI Taxonomy" id="2962936"/>
    <lineage>
        <taxon>Bacteria</taxon>
        <taxon>Pseudomonadati</taxon>
        <taxon>Pseudomonadota</taxon>
        <taxon>Alphaproteobacteria</taxon>
        <taxon>Hyphomicrobiales</taxon>
        <taxon>Alsobacteraceae</taxon>
        <taxon>Alsobacter</taxon>
    </lineage>
</organism>
<evidence type="ECO:0000313" key="5">
    <source>
        <dbReference type="Proteomes" id="UP001205890"/>
    </source>
</evidence>
<name>A0ABT1LFF8_9HYPH</name>
<dbReference type="PANTHER" id="PTHR43877:SF1">
    <property type="entry name" value="ACETYLTRANSFERASE"/>
    <property type="match status" value="1"/>
</dbReference>
<dbReference type="Pfam" id="PF00583">
    <property type="entry name" value="Acetyltransf_1"/>
    <property type="match status" value="1"/>
</dbReference>
<comment type="caution">
    <text evidence="4">The sequence shown here is derived from an EMBL/GenBank/DDBJ whole genome shotgun (WGS) entry which is preliminary data.</text>
</comment>
<dbReference type="PANTHER" id="PTHR43877">
    <property type="entry name" value="AMINOALKYLPHOSPHONATE N-ACETYLTRANSFERASE-RELATED-RELATED"/>
    <property type="match status" value="1"/>
</dbReference>
<dbReference type="EMBL" id="JANCLU010000018">
    <property type="protein sequence ID" value="MCP8940164.1"/>
    <property type="molecule type" value="Genomic_DNA"/>
</dbReference>
<dbReference type="PROSITE" id="PS51186">
    <property type="entry name" value="GNAT"/>
    <property type="match status" value="1"/>
</dbReference>
<keyword evidence="5" id="KW-1185">Reference proteome</keyword>
<proteinExistence type="predicted"/>
<dbReference type="RefSeq" id="WP_254744580.1">
    <property type="nucleotide sequence ID" value="NZ_JANCLU010000018.1"/>
</dbReference>
<reference evidence="4 5" key="1">
    <citation type="submission" date="2022-07" db="EMBL/GenBank/DDBJ databases">
        <authorList>
            <person name="Li W.-J."/>
            <person name="Deng Q.-Q."/>
        </authorList>
    </citation>
    <scope>NUCLEOTIDE SEQUENCE [LARGE SCALE GENOMIC DNA]</scope>
    <source>
        <strain evidence="4 5">SYSU M60028</strain>
    </source>
</reference>